<dbReference type="PROSITE" id="PS50011">
    <property type="entry name" value="PROTEIN_KINASE_DOM"/>
    <property type="match status" value="1"/>
</dbReference>
<gene>
    <name evidence="2" type="ORF">EXIGLDRAFT_829485</name>
</gene>
<keyword evidence="3" id="KW-1185">Reference proteome</keyword>
<dbReference type="InParanoid" id="A0A165PKB9"/>
<proteinExistence type="predicted"/>
<dbReference type="GO" id="GO:0005524">
    <property type="term" value="F:ATP binding"/>
    <property type="evidence" value="ECO:0007669"/>
    <property type="project" value="InterPro"/>
</dbReference>
<protein>
    <recommendedName>
        <fullName evidence="1">Protein kinase domain-containing protein</fullName>
    </recommendedName>
</protein>
<evidence type="ECO:0000313" key="2">
    <source>
        <dbReference type="EMBL" id="KZW02297.1"/>
    </source>
</evidence>
<dbReference type="AlphaFoldDB" id="A0A165PKB9"/>
<dbReference type="EMBL" id="KV425889">
    <property type="protein sequence ID" value="KZW02297.1"/>
    <property type="molecule type" value="Genomic_DNA"/>
</dbReference>
<dbReference type="InterPro" id="IPR011009">
    <property type="entry name" value="Kinase-like_dom_sf"/>
</dbReference>
<name>A0A165PKB9_EXIGL</name>
<dbReference type="GO" id="GO:0004672">
    <property type="term" value="F:protein kinase activity"/>
    <property type="evidence" value="ECO:0007669"/>
    <property type="project" value="InterPro"/>
</dbReference>
<evidence type="ECO:0000259" key="1">
    <source>
        <dbReference type="PROSITE" id="PS50011"/>
    </source>
</evidence>
<dbReference type="Gene3D" id="1.10.510.10">
    <property type="entry name" value="Transferase(Phosphotransferase) domain 1"/>
    <property type="match status" value="1"/>
</dbReference>
<organism evidence="2 3">
    <name type="scientific">Exidia glandulosa HHB12029</name>
    <dbReference type="NCBI Taxonomy" id="1314781"/>
    <lineage>
        <taxon>Eukaryota</taxon>
        <taxon>Fungi</taxon>
        <taxon>Dikarya</taxon>
        <taxon>Basidiomycota</taxon>
        <taxon>Agaricomycotina</taxon>
        <taxon>Agaricomycetes</taxon>
        <taxon>Auriculariales</taxon>
        <taxon>Exidiaceae</taxon>
        <taxon>Exidia</taxon>
    </lineage>
</organism>
<accession>A0A165PKB9</accession>
<dbReference type="SUPFAM" id="SSF56112">
    <property type="entry name" value="Protein kinase-like (PK-like)"/>
    <property type="match status" value="1"/>
</dbReference>
<feature type="domain" description="Protein kinase" evidence="1">
    <location>
        <begin position="1"/>
        <end position="90"/>
    </location>
</feature>
<dbReference type="Proteomes" id="UP000077266">
    <property type="component" value="Unassembled WGS sequence"/>
</dbReference>
<sequence length="90" mass="10002">MRISLAGILCVANAVEYLHTVGDFKRAFRITETRSSAVSSSPSTRTGTTSLAMRFSNSVRFAEPELFLYENAEATTKSDVWELGMFMLDL</sequence>
<evidence type="ECO:0000313" key="3">
    <source>
        <dbReference type="Proteomes" id="UP000077266"/>
    </source>
</evidence>
<reference evidence="2 3" key="1">
    <citation type="journal article" date="2016" name="Mol. Biol. Evol.">
        <title>Comparative Genomics of Early-Diverging Mushroom-Forming Fungi Provides Insights into the Origins of Lignocellulose Decay Capabilities.</title>
        <authorList>
            <person name="Nagy L.G."/>
            <person name="Riley R."/>
            <person name="Tritt A."/>
            <person name="Adam C."/>
            <person name="Daum C."/>
            <person name="Floudas D."/>
            <person name="Sun H."/>
            <person name="Yadav J.S."/>
            <person name="Pangilinan J."/>
            <person name="Larsson K.H."/>
            <person name="Matsuura K."/>
            <person name="Barry K."/>
            <person name="Labutti K."/>
            <person name="Kuo R."/>
            <person name="Ohm R.A."/>
            <person name="Bhattacharya S.S."/>
            <person name="Shirouzu T."/>
            <person name="Yoshinaga Y."/>
            <person name="Martin F.M."/>
            <person name="Grigoriev I.V."/>
            <person name="Hibbett D.S."/>
        </authorList>
    </citation>
    <scope>NUCLEOTIDE SEQUENCE [LARGE SCALE GENOMIC DNA]</scope>
    <source>
        <strain evidence="2 3">HHB12029</strain>
    </source>
</reference>
<dbReference type="InterPro" id="IPR000719">
    <property type="entry name" value="Prot_kinase_dom"/>
</dbReference>